<keyword evidence="2 6" id="KW-0489">Methyltransferase</keyword>
<evidence type="ECO:0000256" key="3">
    <source>
        <dbReference type="ARBA" id="ARBA00022679"/>
    </source>
</evidence>
<dbReference type="CDD" id="cd02440">
    <property type="entry name" value="AdoMet_MTases"/>
    <property type="match status" value="1"/>
</dbReference>
<feature type="region of interest" description="Disordered" evidence="5">
    <location>
        <begin position="50"/>
        <end position="69"/>
    </location>
</feature>
<evidence type="ECO:0000256" key="1">
    <source>
        <dbReference type="ARBA" id="ARBA00010396"/>
    </source>
</evidence>
<protein>
    <submittedName>
        <fullName evidence="6">S-adenosyl-methyltransferase mraW-like protein, putative</fullName>
    </submittedName>
</protein>
<evidence type="ECO:0000256" key="5">
    <source>
        <dbReference type="SAM" id="MobiDB-lite"/>
    </source>
</evidence>
<name>A0A0S4J2S9_BODSA</name>
<dbReference type="SUPFAM" id="SSF81799">
    <property type="entry name" value="Putative methyltransferase TM0872, insert domain"/>
    <property type="match status" value="1"/>
</dbReference>
<dbReference type="Pfam" id="PF01795">
    <property type="entry name" value="Methyltransf_5"/>
    <property type="match status" value="1"/>
</dbReference>
<gene>
    <name evidence="6" type="ORF">BSAL_72510</name>
</gene>
<reference evidence="7" key="1">
    <citation type="submission" date="2015-09" db="EMBL/GenBank/DDBJ databases">
        <authorList>
            <consortium name="Pathogen Informatics"/>
        </authorList>
    </citation>
    <scope>NUCLEOTIDE SEQUENCE [LARGE SCALE GENOMIC DNA]</scope>
    <source>
        <strain evidence="7">Lake Konstanz</strain>
    </source>
</reference>
<dbReference type="Proteomes" id="UP000051952">
    <property type="component" value="Unassembled WGS sequence"/>
</dbReference>
<evidence type="ECO:0000256" key="2">
    <source>
        <dbReference type="ARBA" id="ARBA00022603"/>
    </source>
</evidence>
<keyword evidence="3 6" id="KW-0808">Transferase</keyword>
<sequence>MVRAVVQAVVGGRRLEDIKASTEFMAEKAIADGSIGASTKTRKAFHLPTDKVKRKQSPRRAPAAVTPAGPAQLDGTTKRLVTYDVLDCTFGGGMHSAAVLEAAPFARVVALDCDYAVGTVAKTFAATYGAERFRFFGNRMSESLAMFGESVFDSVLIDPGPTESQLMDPRRGFALSSENSHQMDMRYGPQMKLGALEYLNKCSQSELRESLAKYGMLTMEQCYKMSRLICSRRPFYGSHDVVTAVSSPGEQWDDDMWRYQCSLKKLSMPAKFMLSLRGVVNQEWHELKAATENGVLLLRNGGRLTVLTTHQWERELVSTLVQEHPNALLLYEEQISPEEVLDEGASRHHTLMVVGKTNASSFPIKNLHISEEEVQRSATEWVTGVVGGQTAGFPANNFSFRDLDAKERRAAAKNREGPEFDRDDAHWINPRQKIQ</sequence>
<keyword evidence="4" id="KW-0949">S-adenosyl-L-methionine</keyword>
<dbReference type="InterPro" id="IPR023397">
    <property type="entry name" value="SAM-dep_MeTrfase_MraW_recog"/>
</dbReference>
<evidence type="ECO:0000313" key="7">
    <source>
        <dbReference type="Proteomes" id="UP000051952"/>
    </source>
</evidence>
<feature type="compositionally biased region" description="Basic and acidic residues" evidence="5">
    <location>
        <begin position="409"/>
        <end position="426"/>
    </location>
</feature>
<organism evidence="6 7">
    <name type="scientific">Bodo saltans</name>
    <name type="common">Flagellated protozoan</name>
    <dbReference type="NCBI Taxonomy" id="75058"/>
    <lineage>
        <taxon>Eukaryota</taxon>
        <taxon>Discoba</taxon>
        <taxon>Euglenozoa</taxon>
        <taxon>Kinetoplastea</taxon>
        <taxon>Metakinetoplastina</taxon>
        <taxon>Eubodonida</taxon>
        <taxon>Bodonidae</taxon>
        <taxon>Bodo</taxon>
    </lineage>
</organism>
<feature type="region of interest" description="Disordered" evidence="5">
    <location>
        <begin position="409"/>
        <end position="435"/>
    </location>
</feature>
<dbReference type="OMA" id="RCIVNHE"/>
<dbReference type="Gene3D" id="1.10.150.170">
    <property type="entry name" value="Putative methyltransferase TM0872, insert domain"/>
    <property type="match status" value="1"/>
</dbReference>
<dbReference type="Gene3D" id="3.40.50.150">
    <property type="entry name" value="Vaccinia Virus protein VP39"/>
    <property type="match status" value="1"/>
</dbReference>
<comment type="similarity">
    <text evidence="1">Belongs to the methyltransferase superfamily. RsmH family.</text>
</comment>
<accession>A0A0S4J2S9</accession>
<dbReference type="PANTHER" id="PTHR11265:SF0">
    <property type="entry name" value="12S RRNA N4-METHYLCYTIDINE METHYLTRANSFERASE"/>
    <property type="match status" value="1"/>
</dbReference>
<dbReference type="GO" id="GO:0070475">
    <property type="term" value="P:rRNA base methylation"/>
    <property type="evidence" value="ECO:0007669"/>
    <property type="project" value="TreeGrafter"/>
</dbReference>
<evidence type="ECO:0000256" key="4">
    <source>
        <dbReference type="ARBA" id="ARBA00022691"/>
    </source>
</evidence>
<dbReference type="GO" id="GO:0071424">
    <property type="term" value="F:rRNA (cytosine-N4-)-methyltransferase activity"/>
    <property type="evidence" value="ECO:0007669"/>
    <property type="project" value="TreeGrafter"/>
</dbReference>
<proteinExistence type="inferred from homology"/>
<dbReference type="EMBL" id="CYKH01000586">
    <property type="protein sequence ID" value="CUG06391.1"/>
    <property type="molecule type" value="Genomic_DNA"/>
</dbReference>
<dbReference type="InterPro" id="IPR029063">
    <property type="entry name" value="SAM-dependent_MTases_sf"/>
</dbReference>
<keyword evidence="7" id="KW-1185">Reference proteome</keyword>
<dbReference type="VEuPathDB" id="TriTrypDB:BSAL_72510"/>
<dbReference type="AlphaFoldDB" id="A0A0S4J2S9"/>
<evidence type="ECO:0000313" key="6">
    <source>
        <dbReference type="EMBL" id="CUG06391.1"/>
    </source>
</evidence>
<dbReference type="OrthoDB" id="16290at2759"/>
<dbReference type="PANTHER" id="PTHR11265">
    <property type="entry name" value="S-ADENOSYL-METHYLTRANSFERASE MRAW"/>
    <property type="match status" value="1"/>
</dbReference>
<dbReference type="SUPFAM" id="SSF53335">
    <property type="entry name" value="S-adenosyl-L-methionine-dependent methyltransferases"/>
    <property type="match status" value="1"/>
</dbReference>
<dbReference type="InterPro" id="IPR002903">
    <property type="entry name" value="RsmH"/>
</dbReference>